<dbReference type="AlphaFoldDB" id="A0A2I0VC37"/>
<reference evidence="1 2" key="2">
    <citation type="journal article" date="2017" name="Nature">
        <title>The Apostasia genome and the evolution of orchids.</title>
        <authorList>
            <person name="Zhang G.Q."/>
            <person name="Liu K.W."/>
            <person name="Li Z."/>
            <person name="Lohaus R."/>
            <person name="Hsiao Y.Y."/>
            <person name="Niu S.C."/>
            <person name="Wang J.Y."/>
            <person name="Lin Y.C."/>
            <person name="Xu Q."/>
            <person name="Chen L.J."/>
            <person name="Yoshida K."/>
            <person name="Fujiwara S."/>
            <person name="Wang Z.W."/>
            <person name="Zhang Y.Q."/>
            <person name="Mitsuda N."/>
            <person name="Wang M."/>
            <person name="Liu G.H."/>
            <person name="Pecoraro L."/>
            <person name="Huang H.X."/>
            <person name="Xiao X.J."/>
            <person name="Lin M."/>
            <person name="Wu X.Y."/>
            <person name="Wu W.L."/>
            <person name="Chen Y.Y."/>
            <person name="Chang S.B."/>
            <person name="Sakamoto S."/>
            <person name="Ohme-Takagi M."/>
            <person name="Yagi M."/>
            <person name="Zeng S.J."/>
            <person name="Shen C.Y."/>
            <person name="Yeh C.M."/>
            <person name="Luo Y.B."/>
            <person name="Tsai W.C."/>
            <person name="Van de Peer Y."/>
            <person name="Liu Z.J."/>
        </authorList>
    </citation>
    <scope>NUCLEOTIDE SEQUENCE [LARGE SCALE GENOMIC DNA]</scope>
    <source>
        <tissue evidence="1">The whole plant</tissue>
    </source>
</reference>
<sequence>MPSTVFKTLCRKPLSTVTQRTSSSNVPNKAKVNASTVPISYNNWLAAKHGKNSVGFYEYQNREKNYWIAAIQ</sequence>
<proteinExistence type="predicted"/>
<protein>
    <submittedName>
        <fullName evidence="1">Uncharacterized protein</fullName>
    </submittedName>
</protein>
<organism evidence="1 2">
    <name type="scientific">Dendrobium catenatum</name>
    <dbReference type="NCBI Taxonomy" id="906689"/>
    <lineage>
        <taxon>Eukaryota</taxon>
        <taxon>Viridiplantae</taxon>
        <taxon>Streptophyta</taxon>
        <taxon>Embryophyta</taxon>
        <taxon>Tracheophyta</taxon>
        <taxon>Spermatophyta</taxon>
        <taxon>Magnoliopsida</taxon>
        <taxon>Liliopsida</taxon>
        <taxon>Asparagales</taxon>
        <taxon>Orchidaceae</taxon>
        <taxon>Epidendroideae</taxon>
        <taxon>Malaxideae</taxon>
        <taxon>Dendrobiinae</taxon>
        <taxon>Dendrobium</taxon>
    </lineage>
</organism>
<reference evidence="1 2" key="1">
    <citation type="journal article" date="2016" name="Sci. Rep.">
        <title>The Dendrobium catenatum Lindl. genome sequence provides insights into polysaccharide synthase, floral development and adaptive evolution.</title>
        <authorList>
            <person name="Zhang G.Q."/>
            <person name="Xu Q."/>
            <person name="Bian C."/>
            <person name="Tsai W.C."/>
            <person name="Yeh C.M."/>
            <person name="Liu K.W."/>
            <person name="Yoshida K."/>
            <person name="Zhang L.S."/>
            <person name="Chang S.B."/>
            <person name="Chen F."/>
            <person name="Shi Y."/>
            <person name="Su Y.Y."/>
            <person name="Zhang Y.Q."/>
            <person name="Chen L.J."/>
            <person name="Yin Y."/>
            <person name="Lin M."/>
            <person name="Huang H."/>
            <person name="Deng H."/>
            <person name="Wang Z.W."/>
            <person name="Zhu S.L."/>
            <person name="Zhao X."/>
            <person name="Deng C."/>
            <person name="Niu S.C."/>
            <person name="Huang J."/>
            <person name="Wang M."/>
            <person name="Liu G.H."/>
            <person name="Yang H.J."/>
            <person name="Xiao X.J."/>
            <person name="Hsiao Y.Y."/>
            <person name="Wu W.L."/>
            <person name="Chen Y.Y."/>
            <person name="Mitsuda N."/>
            <person name="Ohme-Takagi M."/>
            <person name="Luo Y.B."/>
            <person name="Van de Peer Y."/>
            <person name="Liu Z.J."/>
        </authorList>
    </citation>
    <scope>NUCLEOTIDE SEQUENCE [LARGE SCALE GENOMIC DNA]</scope>
    <source>
        <tissue evidence="1">The whole plant</tissue>
    </source>
</reference>
<dbReference type="EMBL" id="KZ504874">
    <property type="protein sequence ID" value="PKU60966.1"/>
    <property type="molecule type" value="Genomic_DNA"/>
</dbReference>
<gene>
    <name evidence="1" type="ORF">MA16_Dca028053</name>
</gene>
<accession>A0A2I0VC37</accession>
<keyword evidence="2" id="KW-1185">Reference proteome</keyword>
<name>A0A2I0VC37_9ASPA</name>
<evidence type="ECO:0000313" key="2">
    <source>
        <dbReference type="Proteomes" id="UP000233837"/>
    </source>
</evidence>
<dbReference type="Proteomes" id="UP000233837">
    <property type="component" value="Unassembled WGS sequence"/>
</dbReference>
<evidence type="ECO:0000313" key="1">
    <source>
        <dbReference type="EMBL" id="PKU60966.1"/>
    </source>
</evidence>